<dbReference type="Proteomes" id="UP000266677">
    <property type="component" value="Unassembled WGS sequence"/>
</dbReference>
<proteinExistence type="predicted"/>
<sequence>MPNPIFIAVNIVAVALATHRTRPRILKGHPPVSQPFAKATLEQYLSDLAAKIPAPGGGAVAALHAAQGAALVAMVARYTTRAKDADNRPVVDRIIEAADAARERCLALADADAAAFTAVGEAYKLPKDTEEQAAARTAAINAALVQAAQVPAAVVDEADEVLSLATELFPIGNPNVVTDIGAAADACRAAALSSQLNIEINVRSLPAAEGDRFASVLLRIEELAARADGLHADVLHAVRG</sequence>
<evidence type="ECO:0000313" key="2">
    <source>
        <dbReference type="EMBL" id="RJO68221.1"/>
    </source>
</evidence>
<feature type="domain" description="Cyclodeaminase/cyclohydrolase" evidence="1">
    <location>
        <begin position="40"/>
        <end position="205"/>
    </location>
</feature>
<gene>
    <name evidence="2" type="ORF">D5S18_32830</name>
</gene>
<evidence type="ECO:0000259" key="1">
    <source>
        <dbReference type="Pfam" id="PF04961"/>
    </source>
</evidence>
<name>A0A3A4JRE2_9NOCA</name>
<dbReference type="EMBL" id="QZFU01000055">
    <property type="protein sequence ID" value="RJO68221.1"/>
    <property type="molecule type" value="Genomic_DNA"/>
</dbReference>
<dbReference type="SUPFAM" id="SSF101262">
    <property type="entry name" value="Methenyltetrahydrofolate cyclohydrolase-like"/>
    <property type="match status" value="1"/>
</dbReference>
<accession>A0A3A4JRE2</accession>
<dbReference type="AlphaFoldDB" id="A0A3A4JRE2"/>
<dbReference type="InterPro" id="IPR036178">
    <property type="entry name" value="Formintransfe-cycloase-like_sf"/>
</dbReference>
<protein>
    <submittedName>
        <fullName evidence="2">Formimidoyltetrahydrofolate cyclodeaminase</fullName>
    </submittedName>
</protein>
<dbReference type="Gene3D" id="1.20.120.680">
    <property type="entry name" value="Formiminotetrahydrofolate cyclodeaminase monomer, up-and-down helical bundle"/>
    <property type="match status" value="1"/>
</dbReference>
<reference evidence="2 3" key="1">
    <citation type="submission" date="2018-09" db="EMBL/GenBank/DDBJ databases">
        <title>YIM PH21274 draft genome.</title>
        <authorList>
            <person name="Miao C."/>
        </authorList>
    </citation>
    <scope>NUCLEOTIDE SEQUENCE [LARGE SCALE GENOMIC DNA]</scope>
    <source>
        <strain evidence="2 3">YIM PH 21724</strain>
    </source>
</reference>
<comment type="caution">
    <text evidence="2">The sequence shown here is derived from an EMBL/GenBank/DDBJ whole genome shotgun (WGS) entry which is preliminary data.</text>
</comment>
<dbReference type="OrthoDB" id="5192822at2"/>
<dbReference type="InterPro" id="IPR007044">
    <property type="entry name" value="Cyclodeamin/CycHdrlase"/>
</dbReference>
<dbReference type="GO" id="GO:0003824">
    <property type="term" value="F:catalytic activity"/>
    <property type="evidence" value="ECO:0007669"/>
    <property type="project" value="InterPro"/>
</dbReference>
<dbReference type="Pfam" id="PF04961">
    <property type="entry name" value="FTCD_C"/>
    <property type="match status" value="1"/>
</dbReference>
<organism evidence="2 3">
    <name type="scientific">Nocardia panacis</name>
    <dbReference type="NCBI Taxonomy" id="2340916"/>
    <lineage>
        <taxon>Bacteria</taxon>
        <taxon>Bacillati</taxon>
        <taxon>Actinomycetota</taxon>
        <taxon>Actinomycetes</taxon>
        <taxon>Mycobacteriales</taxon>
        <taxon>Nocardiaceae</taxon>
        <taxon>Nocardia</taxon>
    </lineage>
</organism>
<evidence type="ECO:0000313" key="3">
    <source>
        <dbReference type="Proteomes" id="UP000266677"/>
    </source>
</evidence>
<keyword evidence="3" id="KW-1185">Reference proteome</keyword>